<dbReference type="OrthoDB" id="5082798at2759"/>
<protein>
    <submittedName>
        <fullName evidence="1">Uncharacterized protein</fullName>
    </submittedName>
</protein>
<sequence length="392" mass="44408">MYPSMLELDQKLVMELRDRGKSNFIEPDDVESIVWAFEPLLLALSATVQNAHFKLRNTVTWSSRLFKNLDNALADATSNSRKLILLGTIQTPLSPPEGTPDFDKYRRYINLRMEANRYIRAYPTPEEMEFATNKVGDLRILRECADEFRAEGMSWLAHRPATCDGGLSGRCTLPPSLGNYKEMVIKPIRSSCGKDIRVTEVEDRKGLKCYLPNGKPTGLNPEKHSFHQEYIKPLSDFGEFRIIIARDTSKEAMDGLLPPGKIINIVLTRPNGSSQDRFSDTSVTRFEPACFGSGFGDEEAQKRKSEELRKFALVWYAKLLELSYSYPGLASVQVGLRLDVGLSEVTVDGRFFINEMTRFWSASSYSEGSDTAVQRAWGQAWGFICTQDQYWS</sequence>
<evidence type="ECO:0000313" key="2">
    <source>
        <dbReference type="Proteomes" id="UP000070501"/>
    </source>
</evidence>
<name>A0A136IKV1_9PEZI</name>
<reference evidence="2" key="1">
    <citation type="submission" date="2016-02" db="EMBL/GenBank/DDBJ databases">
        <title>Draft genome sequence of Microdochium bolleyi, a fungal endophyte of beachgrass.</title>
        <authorList>
            <consortium name="DOE Joint Genome Institute"/>
            <person name="David A.S."/>
            <person name="May G."/>
            <person name="Haridas S."/>
            <person name="Lim J."/>
            <person name="Wang M."/>
            <person name="Labutti K."/>
            <person name="Lipzen A."/>
            <person name="Barry K."/>
            <person name="Grigoriev I.V."/>
        </authorList>
    </citation>
    <scope>NUCLEOTIDE SEQUENCE [LARGE SCALE GENOMIC DNA]</scope>
    <source>
        <strain evidence="2">J235TASD1</strain>
    </source>
</reference>
<accession>A0A136IKV1</accession>
<dbReference type="InParanoid" id="A0A136IKV1"/>
<keyword evidence="2" id="KW-1185">Reference proteome</keyword>
<gene>
    <name evidence="1" type="ORF">Micbo1qcDRAFT_169468</name>
</gene>
<dbReference type="Proteomes" id="UP000070501">
    <property type="component" value="Unassembled WGS sequence"/>
</dbReference>
<evidence type="ECO:0000313" key="1">
    <source>
        <dbReference type="EMBL" id="KXJ85398.1"/>
    </source>
</evidence>
<proteinExistence type="predicted"/>
<organism evidence="1 2">
    <name type="scientific">Microdochium bolleyi</name>
    <dbReference type="NCBI Taxonomy" id="196109"/>
    <lineage>
        <taxon>Eukaryota</taxon>
        <taxon>Fungi</taxon>
        <taxon>Dikarya</taxon>
        <taxon>Ascomycota</taxon>
        <taxon>Pezizomycotina</taxon>
        <taxon>Sordariomycetes</taxon>
        <taxon>Xylariomycetidae</taxon>
        <taxon>Xylariales</taxon>
        <taxon>Microdochiaceae</taxon>
        <taxon>Microdochium</taxon>
    </lineage>
</organism>
<dbReference type="EMBL" id="KQ964283">
    <property type="protein sequence ID" value="KXJ85398.1"/>
    <property type="molecule type" value="Genomic_DNA"/>
</dbReference>
<dbReference type="AlphaFoldDB" id="A0A136IKV1"/>